<feature type="compositionally biased region" description="Basic residues" evidence="1">
    <location>
        <begin position="1934"/>
        <end position="1950"/>
    </location>
</feature>
<feature type="compositionally biased region" description="Gly residues" evidence="1">
    <location>
        <begin position="793"/>
        <end position="807"/>
    </location>
</feature>
<gene>
    <name evidence="5" type="ORF">PGABG01_0418500</name>
</gene>
<dbReference type="InterPro" id="IPR042202">
    <property type="entry name" value="Duffy-ag-bd_sf"/>
</dbReference>
<dbReference type="Pfam" id="PF05424">
    <property type="entry name" value="Duffy_binding"/>
    <property type="match status" value="7"/>
</dbReference>
<feature type="domain" description="Duffy-antigen binding" evidence="2">
    <location>
        <begin position="1121"/>
        <end position="1312"/>
    </location>
</feature>
<dbReference type="EMBL" id="LT969427">
    <property type="protein sequence ID" value="SOV11401.1"/>
    <property type="molecule type" value="Genomic_DNA"/>
</dbReference>
<name>A0ABY1UI67_9APIC</name>
<dbReference type="InterPro" id="IPR029211">
    <property type="entry name" value="PfEMP1_ATS"/>
</dbReference>
<evidence type="ECO:0000313" key="6">
    <source>
        <dbReference type="Proteomes" id="UP000831156"/>
    </source>
</evidence>
<feature type="region of interest" description="Disordered" evidence="1">
    <location>
        <begin position="3665"/>
        <end position="3728"/>
    </location>
</feature>
<proteinExistence type="predicted"/>
<feature type="region of interest" description="Disordered" evidence="1">
    <location>
        <begin position="1850"/>
        <end position="2022"/>
    </location>
</feature>
<dbReference type="Gene3D" id="1.20.1310.20">
    <property type="entry name" value="Duffy-antigen binding domain"/>
    <property type="match status" value="8"/>
</dbReference>
<feature type="compositionally biased region" description="Basic and acidic residues" evidence="1">
    <location>
        <begin position="3665"/>
        <end position="3680"/>
    </location>
</feature>
<feature type="compositionally biased region" description="Low complexity" evidence="1">
    <location>
        <begin position="808"/>
        <end position="826"/>
    </location>
</feature>
<sequence length="4128" mass="468953">MGAQQSQEKSSLLKNFQYMIGEDNGKGKGGKPQYELLYFDYLNFLHYELENKAWEWEIYTRHVKGGSSPTQDQLFCGWKDIQKKIFEKLTSELKGQGATTYDWAKDVLPLIDIKQKTLGFPQGCSNSITINDKDITELKDNSSSTKTVTSSANCKGINIAEGLHIPLRRRALLVDSMYDYLNGIKTEITDNHNLEDVLKDVNAVKTKNGVAVGLTKQMIEGLSGTISDLIKQKHSTDDKAFCKEWQRTMDDYHTLLLGDDIVDENETKRIQCKIKDIETTLGRKSTDFKTKWSSYFKNIVKDLQTKKFANKTTGRSCEVDQSVKSQCVRFFEEWAEEFCKLKKDLGELIVSQCKGDTTNDECRGLCNIYTKFLAETQPYFDKYMTTCADKKFGNNQTESELRQSFSKAANSSMTDCCTDYGDCSPQQLYDVNNDISNIRYKCFCPEGEYKKNKKNDTENKCEKLKDDNVSFRGRSLAAQPQRTLAQTSGTVGGVTPQCATNKSGVPVSTIAKLLQEEVKQEEQGTGGNVGNYGESKLKAALKQAQFGKNLGENKPEIDDPCKLQKEKHTNASDGNKDPCQGKGKERFQVGKRWEKPQSNEVNNNHQDVLIPPRRKNMCTSNLENLETSNMGLNIFNFSTHSLLADVLLTAKEEANKIIDLYKEKNSVSNLNDANNKNHKECICRAMKYSFADLGDIIRGRDLWKNNTEMQKLQDKLKTIFSKIKDNTNQGVTTYQNDPEPYTKLRNHWWEANRKQIWDAMLCATIDNNGTKIECDKSSRPRPAPAPRPPRPPAGGGGGGGRGGGYGGSYTRSSSRGVSSPSISVSTPHEDYIPQKLRWLTEWAENFCRAQAKEYDKVKGACDQCKGGGNTCGDKCTECRQACDKYKSFIQQWDEDWKKQQNQYSQYYTKATTNGGTTTTGNDLNTQYLNLFLNELHKQNKQSGSNDPYGSAGGYINQVLDKKTGCEGQTEFCSDSDNKYVFQQTPSDYTKACECQPPIPPPKKPDCTGHKILDAATYKQRVAETEWKSRDSGGSKGGESKLKGDISKATFKDGKTLDSGNICELDKKTHTNDVRTYSPGANGKDDTNKHDGPCTGKGKERFYIGKKWEPQKDKAKNGYGDVLFPPRRLDMCTSNLENLRTDTGPLSDASVNDSFFGDVLLAAKEEGNMITQLHGGNTSGVCNAMKYSFADIGDIIRGRDLWSGKNNTDMTRLQDNLKEIFKNIHEKHDGIKGNTKYASDATSDPPYKNLRSDWWTANRDQIWKAMTCTAPAEANLYIPTTKSNTILWKGPKCGHDNNPLYVPPDDYIPQRLRWMTEWTENYCRKIRFDYNIMTIPCFACKLYMKNPDKMTEERKNKCKMCKGLCEHYTKFVKEWQKQWNTQKEKYEKLYQEANGGKTGSNDPIEKELDDFFQKLKGSHDNIGCTGGKDSNTYQNAADYIDSMGGYKSCKDTSQRETKTESDEAHVFKEKPHKYKTGCEWTDQTANPPGGGAEPPPPVVAATPGQPEACDIVKTILDGKSAKDSVDNCNPKNTEKSWDCSDKSVDTKKHNGACMPPRRQTLCLYNLKALSTSSNEKDLREAFIKCAAKETFFLWHYYKEHGGNSEAQNQLEKGEIPLDFMRSMFYTYGDFKDLCLDKDILRKKSNDDTQKARENIDNILKNGSTIDDQKRQEWWDSIKKDVWKGMLCGLSHHISDESSRTTLMKKEDYQYNMELDANKKIKGIGIFLLYMENIPQFLRWFTEWADEFCIKQRKEWNDLHEKCKTCNLKSGSKTATCGDNKKCADCKAQCAKYTDFIKKSTEDYNKQKTKFDEDKKNKSNFEGTMAEDDVKSNTIAHKYLHQSLQMVGLEETCMETPSSQPQKSGTTSVDMPQSLDTYPPPHEVYEKKCDCKDDDVASKPGTSGPVTTKAAGGQDSGGQTKAAVPPGNGGGAGKAGRGRRRKGPSKKVKVTKLVRIPQAKQAKDAQAADPGTSAEDDEDEEDDDEDVDQSATSGSNDPPKPMPNPNSNGQSQVTQGTTATSPDICDKVKGYITENNNRRNSSARCNVRTSTNPKKWECEKNSNLVSGEGECMPPRRQILCINYLKELKGTEKPEELKEAVMKCASIETHLSWKYYKDHGDGKKNGVEQKLKTDGKIPDDFLRSMMYTLGDFRDLVLGTDIYKSKKGDGVDRSKKNINKILENSGTYKDKPDEWWKTVESEVWDAMVCALSYSGKNVDTGTQEKLQSGYPYGSVKFGDSTTTTLSSFVSRPQFLRWMTEWAEHYCKTQYKHYMEVKNTCDKCTVDNSGGTKCNNCETCKKKCEAYKKEVLKWETEWQKQENKYKELYEKINGGSGGSKTAPTDQEKPVVKYLEEKKNSGNDYDSAGKYLTKEGYTKTCEDTKQDNFDKNSGGTSSGSDDKYAFRDYPNTYDSQCTCTQVAAAAKPVAAKPEVPRPQAAKPVVNGSQGASGGHGKGSSKTSQKLARTDEVDGGVPLGGNYIINQGIDGHANVGVTISTTPSSSANISQSPSATSASATSASTTSTTSASVTPQKEEICKNNGTVDCDKVKNGGEIPVPMDPDTNNSDRNQEVNNHKCGGIPSVTSDIKWKNKKDDSDYKNYSKLDNGVYVSPRRQTLCVKNLDQATNTDDLKKNLLTVAANQGYNLAIKYNDYKNHYGVAPCNALKYSFYDYQHIILGTDHLEDDKQDTEKKLKTIFTNGGGQPGSDGKTFWETNKKCVWEIMKCGYKKGREKSNNNNTIPECNVEMPTEFDNTNQFLMWFTEWSECFCKNKEKEYKKLGKKCDNVDCRKKGPDDIKKQEECSEECEKYKIWLTPWKDQYEYQSKKFDKDKREQKYNTNTEAKDAKDAHEYLSTKKNNCNGTCKCLKEISKQSKTQKQGQTQKNNYNIPEVFDYPPDKYKDKCTCPQPSYCVEKTAQDIRTEAHKYLKSNNSIKNLKGTNSTETLNDCNTTHDFLINKNGFKVIDEKKLESSFPSNENSCNKEGNYRLKIGNEWDCNQKISHLNKSLCVPPRRKYMCLKKLEDISVNDFTDSNKLLQKLQEVAKNEGIDILKNVKTKNDLEFHRICDAMKYSFADLGDIIRGRDNYRGPNGTNEIETKLNEVFQNVKKQWEVENINHNGKYSDIQSFRSAWWSANRREIWNAITCAAPKEAIRYITEDGGDFTRLTRMQTKCGHNDVPPDYDYIPQPLRWISEWSENFCMYQKHSLETMKDCENCKKENTDCKQKVYGACRDCKGKCQEYKKFVEKWKKQFETQSKAYNEIYTKSTTNVGTSNGIDENTKKFVDKLKTNCKTDQSKPDDTVNTLDIYLHKGNYCKKFKFDQTSKNKIYAFEEPPKGYKENCDCATNFDPLDECPVIIDICSKYGTGGCQKKPSNINPTEWNNYFVKRNVSNYEFVIVPPRRKVLCLSNLKNLYRRRIKEEDKFKESILHDAYNEAKHLWNVHKKDDQKALEAMKYSFADYGDIVKGTDMLNDGISDKIKEIVDRINKTKKPPHSQITRESWWKENKEKVWNIMMCNYNGKDKTVTECPKHGDIDETPQFLRWLIEWAKYFCKEKVKELKELIEKCRTENKQNKYYRIDQINDGPCKELLNKYEYFFHNKTLQWNELDKKYKADYGSNTKSSSQKMQSTANEYLKEKCPECNCNFEEIKKSLNINANAISVIHTILEKDKFPKGSSKNNDDDKSSHSTPKTPAVEPDTQTVPPTPPSHPVKHPPTTPQIPKTQTPSGTPTSDILTSTIPPVGISFVLGSIALLFYYMKKKPQIPATKLFRVIDIPQNDYNIPTEKSSNKYVPYRSAQYKGKTYIYVEGEETDDYIGNISSSDITSSSESEVEELDINDIYPYKSPKYKTLIEVVLKPSKSTHDAENINIDNNMEDSSDTPTNKLTDNEWNELKQDFIFNMLQTDNMDISRDNLSGTPTTNTQPNIVDNSMEEKPFITQIQDRKLYSDSDVLSYNIDWNVPENITTNTAIYNSLYSGTDLINDSLNNDQHVDIYDELLKRKENELFGTKHQKNTTTNRVAKQIGGDPILNQLDLFHTWLDRHRNMCNQCNNKEEILSKLNEKWNRQHDNISIDEVSPFNNRDKLLNTNLYVEISSDINDTSKIDMNSNNPIHSDTNRYTYFDDMELFENGSDVK</sequence>
<dbReference type="Proteomes" id="UP000831156">
    <property type="component" value="Chromosome 4"/>
</dbReference>
<feature type="compositionally biased region" description="Pro residues" evidence="1">
    <location>
        <begin position="3697"/>
        <end position="3712"/>
    </location>
</feature>
<feature type="region of interest" description="Disordered" evidence="1">
    <location>
        <begin position="2424"/>
        <end position="2468"/>
    </location>
</feature>
<protein>
    <submittedName>
        <fullName evidence="5">Erythrocyte membrane protein 1, PfEMP1, putative</fullName>
    </submittedName>
</protein>
<feature type="domain" description="Duffy-antigen binding" evidence="2">
    <location>
        <begin position="2603"/>
        <end position="2754"/>
    </location>
</feature>
<dbReference type="Pfam" id="PF15445">
    <property type="entry name" value="ATS"/>
    <property type="match status" value="1"/>
</dbReference>
<feature type="domain" description="Duffy-binding-like" evidence="4">
    <location>
        <begin position="3189"/>
        <end position="3320"/>
    </location>
</feature>
<feature type="region of interest" description="Disordered" evidence="1">
    <location>
        <begin position="1022"/>
        <end position="1042"/>
    </location>
</feature>
<feature type="compositionally biased region" description="Low complexity" evidence="1">
    <location>
        <begin position="1956"/>
        <end position="1967"/>
    </location>
</feature>
<accession>A0ABY1UI67</accession>
<feature type="compositionally biased region" description="Polar residues" evidence="1">
    <location>
        <begin position="1853"/>
        <end position="1874"/>
    </location>
</feature>
<feature type="compositionally biased region" description="Pro residues" evidence="1">
    <location>
        <begin position="781"/>
        <end position="792"/>
    </location>
</feature>
<feature type="compositionally biased region" description="Polar residues" evidence="1">
    <location>
        <begin position="2003"/>
        <end position="2019"/>
    </location>
</feature>
<dbReference type="PROSITE" id="PS00198">
    <property type="entry name" value="4FE4S_FER_1"/>
    <property type="match status" value="1"/>
</dbReference>
<evidence type="ECO:0000259" key="2">
    <source>
        <dbReference type="Pfam" id="PF05424"/>
    </source>
</evidence>
<evidence type="ECO:0000256" key="1">
    <source>
        <dbReference type="SAM" id="MobiDB-lite"/>
    </source>
</evidence>
<feature type="region of interest" description="Disordered" evidence="1">
    <location>
        <begin position="2377"/>
        <end position="2397"/>
    </location>
</feature>
<dbReference type="SUPFAM" id="SSF140924">
    <property type="entry name" value="Duffy binding domain-like"/>
    <property type="match status" value="8"/>
</dbReference>
<evidence type="ECO:0000259" key="4">
    <source>
        <dbReference type="Pfam" id="PF22672"/>
    </source>
</evidence>
<feature type="domain" description="Duffy-antigen binding" evidence="2">
    <location>
        <begin position="3392"/>
        <end position="3565"/>
    </location>
</feature>
<dbReference type="InterPro" id="IPR044932">
    <property type="entry name" value="PfEMP1_ATS_sf"/>
</dbReference>
<dbReference type="InterPro" id="IPR008602">
    <property type="entry name" value="Duffy-antigen-binding"/>
</dbReference>
<dbReference type="InterPro" id="IPR054595">
    <property type="entry name" value="DBL_C"/>
</dbReference>
<keyword evidence="6" id="KW-1185">Reference proteome</keyword>
<evidence type="ECO:0000313" key="5">
    <source>
        <dbReference type="EMBL" id="SOV11401.1"/>
    </source>
</evidence>
<feature type="domain" description="Duffy-binding-like" evidence="4">
    <location>
        <begin position="841"/>
        <end position="942"/>
    </location>
</feature>
<feature type="compositionally biased region" description="Basic and acidic residues" evidence="1">
    <location>
        <begin position="1082"/>
        <end position="1096"/>
    </location>
</feature>
<feature type="domain" description="Plasmodium falciparum erythrocyte membrane protein 1 acidic terminal segment" evidence="3">
    <location>
        <begin position="3739"/>
        <end position="4121"/>
    </location>
</feature>
<feature type="region of interest" description="Disordered" evidence="1">
    <location>
        <begin position="1073"/>
        <end position="1096"/>
    </location>
</feature>
<organism evidence="5 6">
    <name type="scientific">Plasmodium gaboni</name>
    <dbReference type="NCBI Taxonomy" id="647221"/>
    <lineage>
        <taxon>Eukaryota</taxon>
        <taxon>Sar</taxon>
        <taxon>Alveolata</taxon>
        <taxon>Apicomplexa</taxon>
        <taxon>Aconoidasida</taxon>
        <taxon>Haemosporida</taxon>
        <taxon>Plasmodiidae</taxon>
        <taxon>Plasmodium</taxon>
        <taxon>Plasmodium (Laverania)</taxon>
    </lineage>
</organism>
<feature type="domain" description="Duffy-antigen binding" evidence="2">
    <location>
        <begin position="3003"/>
        <end position="3185"/>
    </location>
</feature>
<feature type="domain" description="Duffy-antigen binding" evidence="2">
    <location>
        <begin position="1550"/>
        <end position="1737"/>
    </location>
</feature>
<dbReference type="Pfam" id="PF22672">
    <property type="entry name" value="DBL_C"/>
    <property type="match status" value="3"/>
</dbReference>
<feature type="compositionally biased region" description="Low complexity" evidence="1">
    <location>
        <begin position="2495"/>
        <end position="2525"/>
    </location>
</feature>
<feature type="region of interest" description="Disordered" evidence="1">
    <location>
        <begin position="2495"/>
        <end position="2575"/>
    </location>
</feature>
<reference evidence="5" key="1">
    <citation type="submission" date="2016-09" db="EMBL/GenBank/DDBJ databases">
        <authorList>
            <consortium name="Pathogen Informatics"/>
            <person name="Sun Q."/>
            <person name="Inoue M."/>
        </authorList>
    </citation>
    <scope>NUCLEOTIDE SEQUENCE</scope>
</reference>
<evidence type="ECO:0000259" key="3">
    <source>
        <dbReference type="Pfam" id="PF15445"/>
    </source>
</evidence>
<feature type="domain" description="Duffy-binding-like" evidence="4">
    <location>
        <begin position="1741"/>
        <end position="1854"/>
    </location>
</feature>
<dbReference type="Gene3D" id="1.20.58.830">
    <property type="match status" value="8"/>
</dbReference>
<feature type="domain" description="Duffy-antigen binding" evidence="2">
    <location>
        <begin position="2067"/>
        <end position="2250"/>
    </location>
</feature>
<dbReference type="InterPro" id="IPR017900">
    <property type="entry name" value="4Fe4S_Fe_S_CS"/>
</dbReference>
<feature type="compositionally biased region" description="Basic and acidic residues" evidence="1">
    <location>
        <begin position="1881"/>
        <end position="1895"/>
    </location>
</feature>
<feature type="domain" description="Duffy-antigen binding" evidence="2">
    <location>
        <begin position="608"/>
        <end position="837"/>
    </location>
</feature>
<feature type="region of interest" description="Disordered" evidence="1">
    <location>
        <begin position="772"/>
        <end position="827"/>
    </location>
</feature>
<feature type="compositionally biased region" description="Acidic residues" evidence="1">
    <location>
        <begin position="1972"/>
        <end position="1986"/>
    </location>
</feature>
<dbReference type="Gene3D" id="1.10.1900.40">
    <property type="entry name" value="Acidic terminal segments, variant surface antigen of PfEMP1"/>
    <property type="match status" value="2"/>
</dbReference>